<comment type="subcellular location">
    <subcellularLocation>
        <location evidence="8">Cell junction</location>
        <location evidence="8">Tight junction</location>
    </subcellularLocation>
    <subcellularLocation>
        <location evidence="8">Cell membrane</location>
        <topology evidence="8">Multi-pass membrane protein</topology>
    </subcellularLocation>
</comment>
<keyword evidence="7 8" id="KW-0472">Membrane</keyword>
<accession>A0A3Q3A8P7</accession>
<evidence type="ECO:0000313" key="9">
    <source>
        <dbReference type="Ensembl" id="ENSKMAP00000007339.1"/>
    </source>
</evidence>
<dbReference type="InterPro" id="IPR006187">
    <property type="entry name" value="Claudin"/>
</dbReference>
<evidence type="ECO:0000256" key="2">
    <source>
        <dbReference type="ARBA" id="ARBA00022427"/>
    </source>
</evidence>
<protein>
    <recommendedName>
        <fullName evidence="8">Claudin</fullName>
    </recommendedName>
</protein>
<dbReference type="InterPro" id="IPR017974">
    <property type="entry name" value="Claudin_CS"/>
</dbReference>
<dbReference type="Gene3D" id="1.20.140.150">
    <property type="match status" value="1"/>
</dbReference>
<keyword evidence="4 8" id="KW-0812">Transmembrane</keyword>
<feature type="transmembrane region" description="Helical" evidence="8">
    <location>
        <begin position="87"/>
        <end position="110"/>
    </location>
</feature>
<sequence length="238" mass="27002">YYRQLSPRTLLFLSQFLALVLGFIGLFGTIAVTALPTWKVSAFIGANLIVMEELWEGLWMTCYRQIDIKMQCKAYDSLLILPAELQAARGLMCASIALVFISLVVTGFGLKRINCCADNMRSKNITLAIGGSLYLISFLITLIPVSWVGHSIIRQFYNPTSHDAQKRELGQALFIGWATSGILLVTGIILLVRYDKRRLQEDQLDNEIYLMEEKNVPKQDTVYQLKTESSLYKQKEYV</sequence>
<dbReference type="PANTHER" id="PTHR12002">
    <property type="entry name" value="CLAUDIN"/>
    <property type="match status" value="1"/>
</dbReference>
<dbReference type="Pfam" id="PF00822">
    <property type="entry name" value="PMP22_Claudin"/>
    <property type="match status" value="1"/>
</dbReference>
<evidence type="ECO:0000256" key="1">
    <source>
        <dbReference type="ARBA" id="ARBA00008295"/>
    </source>
</evidence>
<evidence type="ECO:0000256" key="3">
    <source>
        <dbReference type="ARBA" id="ARBA00022475"/>
    </source>
</evidence>
<evidence type="ECO:0000256" key="4">
    <source>
        <dbReference type="ARBA" id="ARBA00022692"/>
    </source>
</evidence>
<dbReference type="GO" id="GO:0005198">
    <property type="term" value="F:structural molecule activity"/>
    <property type="evidence" value="ECO:0007669"/>
    <property type="project" value="InterPro"/>
</dbReference>
<dbReference type="InterPro" id="IPR004031">
    <property type="entry name" value="PMP22/EMP/MP20/Claudin"/>
</dbReference>
<evidence type="ECO:0000256" key="8">
    <source>
        <dbReference type="RuleBase" id="RU060637"/>
    </source>
</evidence>
<dbReference type="GO" id="GO:0005923">
    <property type="term" value="C:bicellular tight junction"/>
    <property type="evidence" value="ECO:0007669"/>
    <property type="project" value="UniProtKB-SubCell"/>
</dbReference>
<feature type="transmembrane region" description="Helical" evidence="8">
    <location>
        <begin position="12"/>
        <end position="35"/>
    </location>
</feature>
<evidence type="ECO:0000256" key="6">
    <source>
        <dbReference type="ARBA" id="ARBA00022989"/>
    </source>
</evidence>
<keyword evidence="3 8" id="KW-1003">Cell membrane</keyword>
<dbReference type="Ensembl" id="ENSKMAT00000007456.1">
    <property type="protein sequence ID" value="ENSKMAP00000007339.1"/>
    <property type="gene ID" value="ENSKMAG00000005531.1"/>
</dbReference>
<feature type="transmembrane region" description="Helical" evidence="8">
    <location>
        <begin position="131"/>
        <end position="153"/>
    </location>
</feature>
<dbReference type="AlphaFoldDB" id="A0A3Q3A8P7"/>
<name>A0A3Q3A8P7_KRYMA</name>
<keyword evidence="2 8" id="KW-0796">Tight junction</keyword>
<keyword evidence="6 8" id="KW-1133">Transmembrane helix</keyword>
<feature type="transmembrane region" description="Helical" evidence="8">
    <location>
        <begin position="173"/>
        <end position="192"/>
    </location>
</feature>
<comment type="function">
    <text evidence="8">Claudins function as major constituents of the tight junction complexes that regulate the permeability of epithelia.</text>
</comment>
<dbReference type="PRINTS" id="PR01077">
    <property type="entry name" value="CLAUDIN"/>
</dbReference>
<dbReference type="PROSITE" id="PS01346">
    <property type="entry name" value="CLAUDIN"/>
    <property type="match status" value="1"/>
</dbReference>
<dbReference type="STRING" id="37003.ENSKMAP00000007339"/>
<dbReference type="FunFam" id="1.20.140.150:FF:000001">
    <property type="entry name" value="Claudin"/>
    <property type="match status" value="1"/>
</dbReference>
<dbReference type="Proteomes" id="UP000264800">
    <property type="component" value="Unplaced"/>
</dbReference>
<organism evidence="9 10">
    <name type="scientific">Kryptolebias marmoratus</name>
    <name type="common">Mangrove killifish</name>
    <name type="synonym">Rivulus marmoratus</name>
    <dbReference type="NCBI Taxonomy" id="37003"/>
    <lineage>
        <taxon>Eukaryota</taxon>
        <taxon>Metazoa</taxon>
        <taxon>Chordata</taxon>
        <taxon>Craniata</taxon>
        <taxon>Vertebrata</taxon>
        <taxon>Euteleostomi</taxon>
        <taxon>Actinopterygii</taxon>
        <taxon>Neopterygii</taxon>
        <taxon>Teleostei</taxon>
        <taxon>Neoteleostei</taxon>
        <taxon>Acanthomorphata</taxon>
        <taxon>Ovalentaria</taxon>
        <taxon>Atherinomorphae</taxon>
        <taxon>Cyprinodontiformes</taxon>
        <taxon>Rivulidae</taxon>
        <taxon>Kryptolebias</taxon>
    </lineage>
</organism>
<dbReference type="OMA" id="MEELWEG"/>
<dbReference type="GO" id="GO:0005886">
    <property type="term" value="C:plasma membrane"/>
    <property type="evidence" value="ECO:0007669"/>
    <property type="project" value="UniProtKB-SubCell"/>
</dbReference>
<keyword evidence="5 8" id="KW-0965">Cell junction</keyword>
<evidence type="ECO:0000256" key="7">
    <source>
        <dbReference type="ARBA" id="ARBA00023136"/>
    </source>
</evidence>
<reference evidence="9" key="2">
    <citation type="submission" date="2025-09" db="UniProtKB">
        <authorList>
            <consortium name="Ensembl"/>
        </authorList>
    </citation>
    <scope>IDENTIFICATION</scope>
</reference>
<dbReference type="GeneTree" id="ENSGT00940000164824"/>
<reference evidence="9" key="1">
    <citation type="submission" date="2025-08" db="UniProtKB">
        <authorList>
            <consortium name="Ensembl"/>
        </authorList>
    </citation>
    <scope>IDENTIFICATION</scope>
</reference>
<keyword evidence="10" id="KW-1185">Reference proteome</keyword>
<comment type="similarity">
    <text evidence="1 8">Belongs to the claudin family.</text>
</comment>
<evidence type="ECO:0000256" key="5">
    <source>
        <dbReference type="ARBA" id="ARBA00022949"/>
    </source>
</evidence>
<evidence type="ECO:0000313" key="10">
    <source>
        <dbReference type="Proteomes" id="UP000264800"/>
    </source>
</evidence>
<proteinExistence type="inferred from homology"/>